<comment type="caution">
    <text evidence="1">The sequence shown here is derived from an EMBL/GenBank/DDBJ whole genome shotgun (WGS) entry which is preliminary data.</text>
</comment>
<dbReference type="OrthoDB" id="185689at2157"/>
<dbReference type="RefSeq" id="WP_048091287.1">
    <property type="nucleotide sequence ID" value="NZ_JMIY01000005.1"/>
</dbReference>
<reference evidence="1 2" key="1">
    <citation type="journal article" date="2013" name="Nature">
        <title>Anaerobic oxidation of methane coupled to nitrate reduction in a novel archaeal lineage.</title>
        <authorList>
            <person name="Haroon M.F."/>
            <person name="Hu S."/>
            <person name="Shi Y."/>
            <person name="Imelfort M."/>
            <person name="Keller J."/>
            <person name="Hugenholtz P."/>
            <person name="Yuan Z."/>
            <person name="Tyson G.W."/>
        </authorList>
    </citation>
    <scope>NUCLEOTIDE SEQUENCE [LARGE SCALE GENOMIC DNA]</scope>
    <source>
        <strain evidence="1 2">ANME-2d</strain>
    </source>
</reference>
<accession>A0A062V450</accession>
<dbReference type="Proteomes" id="UP000027153">
    <property type="component" value="Unassembled WGS sequence"/>
</dbReference>
<dbReference type="AlphaFoldDB" id="A0A062V450"/>
<sequence length="59" mass="6770">MKLQKKIGADQGTKPGTEMLSAIEKAEKTGAHVALIDRDFQVTLERFWNKMSFFEKLKQ</sequence>
<evidence type="ECO:0000313" key="2">
    <source>
        <dbReference type="Proteomes" id="UP000027153"/>
    </source>
</evidence>
<dbReference type="PANTHER" id="PTHR21530">
    <property type="entry name" value="PHEROMONE SHUTDOWN PROTEIN"/>
    <property type="match status" value="1"/>
</dbReference>
<protein>
    <submittedName>
        <fullName evidence="1">Putative PrgY-like protein, pheromone shutdown like protein</fullName>
    </submittedName>
</protein>
<name>A0A062V450_9EURY</name>
<keyword evidence="2" id="KW-1185">Reference proteome</keyword>
<gene>
    <name evidence="1" type="ORF">ANME2D_02100</name>
</gene>
<proteinExistence type="predicted"/>
<dbReference type="EMBL" id="JMIY01000005">
    <property type="protein sequence ID" value="KCZ71373.1"/>
    <property type="molecule type" value="Genomic_DNA"/>
</dbReference>
<evidence type="ECO:0000313" key="1">
    <source>
        <dbReference type="EMBL" id="KCZ71373.1"/>
    </source>
</evidence>
<dbReference type="InterPro" id="IPR046345">
    <property type="entry name" value="TraB_PrgY-like"/>
</dbReference>
<dbReference type="PANTHER" id="PTHR21530:SF7">
    <property type="entry name" value="TRAB DOMAIN-CONTAINING PROTEIN"/>
    <property type="match status" value="1"/>
</dbReference>
<organism evidence="1 2">
    <name type="scientific">Candidatus Methanoperedens nitratireducens</name>
    <dbReference type="NCBI Taxonomy" id="1392998"/>
    <lineage>
        <taxon>Archaea</taxon>
        <taxon>Methanobacteriati</taxon>
        <taxon>Methanobacteriota</taxon>
        <taxon>Stenosarchaea group</taxon>
        <taxon>Methanomicrobia</taxon>
        <taxon>Methanosarcinales</taxon>
        <taxon>ANME-2 cluster</taxon>
        <taxon>Candidatus Methanoperedentaceae</taxon>
        <taxon>Candidatus Methanoperedens</taxon>
    </lineage>
</organism>